<dbReference type="EMBL" id="JH816590">
    <property type="protein sequence ID" value="EKC31217.1"/>
    <property type="molecule type" value="Genomic_DNA"/>
</dbReference>
<dbReference type="AlphaFoldDB" id="K1Q3V5"/>
<accession>K1Q3V5</accession>
<evidence type="ECO:0000256" key="1">
    <source>
        <dbReference type="SAM" id="MobiDB-lite"/>
    </source>
</evidence>
<reference evidence="2" key="1">
    <citation type="journal article" date="2012" name="Nature">
        <title>The oyster genome reveals stress adaptation and complexity of shell formation.</title>
        <authorList>
            <person name="Zhang G."/>
            <person name="Fang X."/>
            <person name="Guo X."/>
            <person name="Li L."/>
            <person name="Luo R."/>
            <person name="Xu F."/>
            <person name="Yang P."/>
            <person name="Zhang L."/>
            <person name="Wang X."/>
            <person name="Qi H."/>
            <person name="Xiong Z."/>
            <person name="Que H."/>
            <person name="Xie Y."/>
            <person name="Holland P.W."/>
            <person name="Paps J."/>
            <person name="Zhu Y."/>
            <person name="Wu F."/>
            <person name="Chen Y."/>
            <person name="Wang J."/>
            <person name="Peng C."/>
            <person name="Meng J."/>
            <person name="Yang L."/>
            <person name="Liu J."/>
            <person name="Wen B."/>
            <person name="Zhang N."/>
            <person name="Huang Z."/>
            <person name="Zhu Q."/>
            <person name="Feng Y."/>
            <person name="Mount A."/>
            <person name="Hedgecock D."/>
            <person name="Xu Z."/>
            <person name="Liu Y."/>
            <person name="Domazet-Loso T."/>
            <person name="Du Y."/>
            <person name="Sun X."/>
            <person name="Zhang S."/>
            <person name="Liu B."/>
            <person name="Cheng P."/>
            <person name="Jiang X."/>
            <person name="Li J."/>
            <person name="Fan D."/>
            <person name="Wang W."/>
            <person name="Fu W."/>
            <person name="Wang T."/>
            <person name="Wang B."/>
            <person name="Zhang J."/>
            <person name="Peng Z."/>
            <person name="Li Y."/>
            <person name="Li N."/>
            <person name="Wang J."/>
            <person name="Chen M."/>
            <person name="He Y."/>
            <person name="Tan F."/>
            <person name="Song X."/>
            <person name="Zheng Q."/>
            <person name="Huang R."/>
            <person name="Yang H."/>
            <person name="Du X."/>
            <person name="Chen L."/>
            <person name="Yang M."/>
            <person name="Gaffney P.M."/>
            <person name="Wang S."/>
            <person name="Luo L."/>
            <person name="She Z."/>
            <person name="Ming Y."/>
            <person name="Huang W."/>
            <person name="Zhang S."/>
            <person name="Huang B."/>
            <person name="Zhang Y."/>
            <person name="Qu T."/>
            <person name="Ni P."/>
            <person name="Miao G."/>
            <person name="Wang J."/>
            <person name="Wang Q."/>
            <person name="Steinberg C.E."/>
            <person name="Wang H."/>
            <person name="Li N."/>
            <person name="Qian L."/>
            <person name="Zhang G."/>
            <person name="Li Y."/>
            <person name="Yang H."/>
            <person name="Liu X."/>
            <person name="Wang J."/>
            <person name="Yin Y."/>
            <person name="Wang J."/>
        </authorList>
    </citation>
    <scope>NUCLEOTIDE SEQUENCE [LARGE SCALE GENOMIC DNA]</scope>
    <source>
        <strain evidence="2">05x7-T-G4-1.051#20</strain>
    </source>
</reference>
<gene>
    <name evidence="2" type="ORF">CGI_10003686</name>
</gene>
<feature type="compositionally biased region" description="Basic and acidic residues" evidence="1">
    <location>
        <begin position="121"/>
        <end position="136"/>
    </location>
</feature>
<feature type="compositionally biased region" description="Acidic residues" evidence="1">
    <location>
        <begin position="84"/>
        <end position="106"/>
    </location>
</feature>
<evidence type="ECO:0000313" key="2">
    <source>
        <dbReference type="EMBL" id="EKC31217.1"/>
    </source>
</evidence>
<name>K1Q3V5_MAGGI</name>
<dbReference type="InParanoid" id="K1Q3V5"/>
<protein>
    <submittedName>
        <fullName evidence="2">Uncharacterized protein</fullName>
    </submittedName>
</protein>
<sequence>MASPLSEKVQLCPHCNKFLSSRTVLRHRKLYGKSKRRAWRPALHVPSIGAHSLPLADQTDEEFVDMAAASREIPEDTVMMDEASGLEDDQETELDTSGCSDDDEDGQAAQHWDEAEEELERDITSRDQRKQHNSLD</sequence>
<feature type="region of interest" description="Disordered" evidence="1">
    <location>
        <begin position="71"/>
        <end position="136"/>
    </location>
</feature>
<organism evidence="2">
    <name type="scientific">Magallana gigas</name>
    <name type="common">Pacific oyster</name>
    <name type="synonym">Crassostrea gigas</name>
    <dbReference type="NCBI Taxonomy" id="29159"/>
    <lineage>
        <taxon>Eukaryota</taxon>
        <taxon>Metazoa</taxon>
        <taxon>Spiralia</taxon>
        <taxon>Lophotrochozoa</taxon>
        <taxon>Mollusca</taxon>
        <taxon>Bivalvia</taxon>
        <taxon>Autobranchia</taxon>
        <taxon>Pteriomorphia</taxon>
        <taxon>Ostreida</taxon>
        <taxon>Ostreoidea</taxon>
        <taxon>Ostreidae</taxon>
        <taxon>Magallana</taxon>
    </lineage>
</organism>
<proteinExistence type="predicted"/>
<dbReference type="HOGENOM" id="CLU_1877406_0_0_1"/>